<dbReference type="GO" id="GO:0008982">
    <property type="term" value="F:protein-N(PI)-phosphohistidine-sugar phosphotransferase activity"/>
    <property type="evidence" value="ECO:0007669"/>
    <property type="project" value="InterPro"/>
</dbReference>
<dbReference type="GO" id="GO:0009401">
    <property type="term" value="P:phosphoenolpyruvate-dependent sugar phosphotransferase system"/>
    <property type="evidence" value="ECO:0007669"/>
    <property type="project" value="InterPro"/>
</dbReference>
<dbReference type="Gene3D" id="3.40.930.10">
    <property type="entry name" value="Mannitol-specific EII, Chain A"/>
    <property type="match status" value="1"/>
</dbReference>
<dbReference type="InterPro" id="IPR036095">
    <property type="entry name" value="PTS_EIIB-like_sf"/>
</dbReference>
<accession>A0A641A865</accession>
<dbReference type="InterPro" id="IPR050661">
    <property type="entry name" value="BglG_antiterminators"/>
</dbReference>
<dbReference type="InterPro" id="IPR036388">
    <property type="entry name" value="WH-like_DNA-bd_sf"/>
</dbReference>
<proteinExistence type="predicted"/>
<dbReference type="Pfam" id="PF00874">
    <property type="entry name" value="PRD"/>
    <property type="match status" value="1"/>
</dbReference>
<dbReference type="SUPFAM" id="SSF55804">
    <property type="entry name" value="Phoshotransferase/anion transport protein"/>
    <property type="match status" value="1"/>
</dbReference>
<dbReference type="Pfam" id="PF00359">
    <property type="entry name" value="PTS_EIIA_2"/>
    <property type="match status" value="1"/>
</dbReference>
<dbReference type="PROSITE" id="PS51099">
    <property type="entry name" value="PTS_EIIB_TYPE_2"/>
    <property type="match status" value="1"/>
</dbReference>
<dbReference type="InterPro" id="IPR011608">
    <property type="entry name" value="PRD"/>
</dbReference>
<comment type="subunit">
    <text evidence="1">Homodimer or homotrimer. Seems to be a monomer when not phosphorylated.</text>
</comment>
<dbReference type="SUPFAM" id="SSF46785">
    <property type="entry name" value="Winged helix' DNA-binding domain"/>
    <property type="match status" value="1"/>
</dbReference>
<keyword evidence="3" id="KW-0677">Repeat</keyword>
<keyword evidence="2" id="KW-0808">Transferase</keyword>
<dbReference type="OMA" id="TMHIGAA"/>
<dbReference type="EMBL" id="RAQZ01000002">
    <property type="protein sequence ID" value="KAA1273556.1"/>
    <property type="molecule type" value="Genomic_DNA"/>
</dbReference>
<sequence>MLDRHLKLLQFFIKNPSKHISSNEIAEHVNVSNRTVRNDIHVINSNFMDDIIVSIKSKGYQLNTSQYTLETITERYTHIQSYKEKLLLSMAYQLLMHNKSQTLQQLEQDYLLSKTVLNDYFVRIQQWCQKFNIALTIKKKQGIVVDGTDNDITNAIIHLNQLSSGHVHVEDLILNELPDSHQRMISHIIQETLQQHSIETTDIQIQQLLIHLILIIKRKQSLSELDTLNHDSKLISQSCIKQINERLGYDLNEKVINMFSFFIAYHFNKLDIGIERIFIQSYIDRLIELMQQRIHIPFNEDSILQQNLYNHFSKAYLRITQNIYLNNPLVIEIKKLYPFVFNTLFEAIDKLAIDTDIEMSEDEIAFLTIHFQAAIERRTKTQLNVVIACYYGLGVSNFLETKINNLSEELSVINTIKLENITHYHFDNVDLLITTHDIPKQTLNILPKHLTTIKVAPLFSEDDRHKIRLVVKQKQNPVQAHHHMDTVNFLVVNTEQKSRHTVQIFEEAQKILQAHHAIVEGYIESALEREKSSSTYIGNFMAIPHGDPEKVLQSHVLIFRTKDVFPWRQHDVKLVFFLAISHKDKAFTKQMMQLIANLDDDSVNHLCSLDDHSLKQQLFEYLQE</sequence>
<dbReference type="Gene3D" id="3.40.50.2300">
    <property type="match status" value="1"/>
</dbReference>
<name>A0A641A865_STAAU</name>
<dbReference type="CDD" id="cd05568">
    <property type="entry name" value="PTS_IIB_bgl_like"/>
    <property type="match status" value="1"/>
</dbReference>
<evidence type="ECO:0000313" key="4">
    <source>
        <dbReference type="EMBL" id="KAA1273556.1"/>
    </source>
</evidence>
<dbReference type="PROSITE" id="PS00372">
    <property type="entry name" value="PTS_EIIA_TYPE_2_HIS"/>
    <property type="match status" value="1"/>
</dbReference>
<dbReference type="PANTHER" id="PTHR30185">
    <property type="entry name" value="CRYPTIC BETA-GLUCOSIDE BGL OPERON ANTITERMINATOR"/>
    <property type="match status" value="1"/>
</dbReference>
<dbReference type="Gene3D" id="1.10.10.10">
    <property type="entry name" value="Winged helix-like DNA-binding domain superfamily/Winged helix DNA-binding domain"/>
    <property type="match status" value="1"/>
</dbReference>
<dbReference type="SUPFAM" id="SSF63520">
    <property type="entry name" value="PTS-regulatory domain, PRD"/>
    <property type="match status" value="2"/>
</dbReference>
<dbReference type="InterPro" id="IPR013196">
    <property type="entry name" value="HTH_11"/>
</dbReference>
<dbReference type="InterPro" id="IPR013011">
    <property type="entry name" value="PTS_EIIB_2"/>
</dbReference>
<protein>
    <submittedName>
        <fullName evidence="4">PRD domain-containing protein</fullName>
    </submittedName>
</protein>
<gene>
    <name evidence="4" type="ORF">D7S40_05145</name>
</gene>
<evidence type="ECO:0000256" key="3">
    <source>
        <dbReference type="ARBA" id="ARBA00022737"/>
    </source>
</evidence>
<dbReference type="AlphaFoldDB" id="A0A641A865"/>
<dbReference type="Pfam" id="PF08279">
    <property type="entry name" value="HTH_11"/>
    <property type="match status" value="1"/>
</dbReference>
<dbReference type="RefSeq" id="WP_000887016.1">
    <property type="nucleotide sequence ID" value="NZ_AP014942.1"/>
</dbReference>
<evidence type="ECO:0000256" key="1">
    <source>
        <dbReference type="ARBA" id="ARBA00011798"/>
    </source>
</evidence>
<evidence type="ECO:0000256" key="2">
    <source>
        <dbReference type="ARBA" id="ARBA00022679"/>
    </source>
</evidence>
<dbReference type="CDD" id="cd00211">
    <property type="entry name" value="PTS_IIA_fru"/>
    <property type="match status" value="1"/>
</dbReference>
<dbReference type="Gene3D" id="1.10.1790.10">
    <property type="entry name" value="PRD domain"/>
    <property type="match status" value="1"/>
</dbReference>
<dbReference type="PANTHER" id="PTHR30185:SF12">
    <property type="entry name" value="TRANSCRIPTIONAL REGULATOR MANR"/>
    <property type="match status" value="1"/>
</dbReference>
<dbReference type="InterPro" id="IPR016152">
    <property type="entry name" value="PTrfase/Anion_transptr"/>
</dbReference>
<dbReference type="InterPro" id="IPR002178">
    <property type="entry name" value="PTS_EIIA_type-2_dom"/>
</dbReference>
<dbReference type="InterPro" id="IPR036634">
    <property type="entry name" value="PRD_sf"/>
</dbReference>
<dbReference type="SUPFAM" id="SSF52794">
    <property type="entry name" value="PTS system IIB component-like"/>
    <property type="match status" value="1"/>
</dbReference>
<reference evidence="4" key="1">
    <citation type="submission" date="2018-09" db="EMBL/GenBank/DDBJ databases">
        <title>The microbial basis of impaired wound healing: differential roles for pathogens, 'bystanders', and strain-level diversification in clinical outcomes.</title>
        <authorList>
            <person name="Kalan L.R."/>
            <person name="Meisel J.S."/>
            <person name="Loesche M.A."/>
            <person name="Horwinski J."/>
            <person name="Soaita I."/>
            <person name="Chen X."/>
            <person name="Gardner S.E."/>
            <person name="Grice E.A."/>
        </authorList>
    </citation>
    <scope>NUCLEOTIDE SEQUENCE</scope>
    <source>
        <strain evidence="4">LK35</strain>
    </source>
</reference>
<dbReference type="GO" id="GO:0006355">
    <property type="term" value="P:regulation of DNA-templated transcription"/>
    <property type="evidence" value="ECO:0007669"/>
    <property type="project" value="InterPro"/>
</dbReference>
<organism evidence="4">
    <name type="scientific">Staphylococcus aureus</name>
    <dbReference type="NCBI Taxonomy" id="1280"/>
    <lineage>
        <taxon>Bacteria</taxon>
        <taxon>Bacillati</taxon>
        <taxon>Bacillota</taxon>
        <taxon>Bacilli</taxon>
        <taxon>Bacillales</taxon>
        <taxon>Staphylococcaceae</taxon>
        <taxon>Staphylococcus</taxon>
    </lineage>
</organism>
<comment type="caution">
    <text evidence="4">The sequence shown here is derived from an EMBL/GenBank/DDBJ whole genome shotgun (WGS) entry which is preliminary data.</text>
</comment>
<dbReference type="PROSITE" id="PS51372">
    <property type="entry name" value="PRD_2"/>
    <property type="match status" value="1"/>
</dbReference>
<dbReference type="PROSITE" id="PS51094">
    <property type="entry name" value="PTS_EIIA_TYPE_2"/>
    <property type="match status" value="1"/>
</dbReference>
<dbReference type="InterPro" id="IPR036390">
    <property type="entry name" value="WH_DNA-bd_sf"/>
</dbReference>